<dbReference type="InterPro" id="IPR002125">
    <property type="entry name" value="CMP_dCMP_dom"/>
</dbReference>
<reference evidence="7" key="1">
    <citation type="journal article" date="2021" name="Curr. Microbiol.">
        <title>Complete genome of nocamycin-producing strain Saccharothrix syringae NRRL B-16468 reveals the biosynthetic potential for secondary metabolites.</title>
        <authorList>
            <person name="Mo X."/>
            <person name="Yang S."/>
        </authorList>
    </citation>
    <scope>NUCLEOTIDE SEQUENCE [LARGE SCALE GENOMIC DNA]</scope>
    <source>
        <strain evidence="7">ATCC 51364 / DSM 43886 / JCM 6844 / KCTC 9398 / NBRC 14523 / NRRL B-16468 / INA 2240</strain>
    </source>
</reference>
<dbReference type="Proteomes" id="UP000325787">
    <property type="component" value="Chromosome"/>
</dbReference>
<dbReference type="GO" id="GO:0008270">
    <property type="term" value="F:zinc ion binding"/>
    <property type="evidence" value="ECO:0007669"/>
    <property type="project" value="InterPro"/>
</dbReference>
<dbReference type="KEGG" id="ssyi:EKG83_05925"/>
<dbReference type="PROSITE" id="PS51747">
    <property type="entry name" value="CYT_DCMP_DEAMINASES_2"/>
    <property type="match status" value="1"/>
</dbReference>
<dbReference type="GO" id="GO:0042802">
    <property type="term" value="F:identical protein binding"/>
    <property type="evidence" value="ECO:0007669"/>
    <property type="project" value="UniProtKB-ARBA"/>
</dbReference>
<evidence type="ECO:0000256" key="3">
    <source>
        <dbReference type="ARBA" id="ARBA00022801"/>
    </source>
</evidence>
<comment type="similarity">
    <text evidence="1">Belongs to the cytidine and deoxycytidylate deaminase family.</text>
</comment>
<dbReference type="PANTHER" id="PTHR11644">
    <property type="entry name" value="CYTIDINE DEAMINASE"/>
    <property type="match status" value="1"/>
</dbReference>
<keyword evidence="7" id="KW-1185">Reference proteome</keyword>
<evidence type="ECO:0000259" key="5">
    <source>
        <dbReference type="PROSITE" id="PS51747"/>
    </source>
</evidence>
<evidence type="ECO:0000256" key="1">
    <source>
        <dbReference type="ARBA" id="ARBA00006576"/>
    </source>
</evidence>
<evidence type="ECO:0000313" key="6">
    <source>
        <dbReference type="EMBL" id="QFZ17070.1"/>
    </source>
</evidence>
<dbReference type="GO" id="GO:0004126">
    <property type="term" value="F:cytidine deaminase activity"/>
    <property type="evidence" value="ECO:0007669"/>
    <property type="project" value="TreeGrafter"/>
</dbReference>
<dbReference type="GO" id="GO:0005829">
    <property type="term" value="C:cytosol"/>
    <property type="evidence" value="ECO:0007669"/>
    <property type="project" value="TreeGrafter"/>
</dbReference>
<dbReference type="RefSeq" id="WP_051766439.1">
    <property type="nucleotide sequence ID" value="NZ_CP034550.1"/>
</dbReference>
<dbReference type="PANTHER" id="PTHR11644:SF2">
    <property type="entry name" value="CYTIDINE DEAMINASE"/>
    <property type="match status" value="1"/>
</dbReference>
<feature type="domain" description="CMP/dCMP-type deaminase" evidence="5">
    <location>
        <begin position="5"/>
        <end position="123"/>
    </location>
</feature>
<evidence type="ECO:0000256" key="4">
    <source>
        <dbReference type="ARBA" id="ARBA00022833"/>
    </source>
</evidence>
<protein>
    <submittedName>
        <fullName evidence="6">Cytidine deaminase</fullName>
    </submittedName>
</protein>
<evidence type="ECO:0000313" key="7">
    <source>
        <dbReference type="Proteomes" id="UP000325787"/>
    </source>
</evidence>
<dbReference type="GO" id="GO:0055086">
    <property type="term" value="P:nucleobase-containing small molecule metabolic process"/>
    <property type="evidence" value="ECO:0007669"/>
    <property type="project" value="UniProtKB-ARBA"/>
</dbReference>
<dbReference type="PROSITE" id="PS00903">
    <property type="entry name" value="CYT_DCMP_DEAMINASES_1"/>
    <property type="match status" value="1"/>
</dbReference>
<keyword evidence="2" id="KW-0479">Metal-binding</keyword>
<keyword evidence="3" id="KW-0378">Hydrolase</keyword>
<keyword evidence="4" id="KW-0862">Zinc</keyword>
<dbReference type="InterPro" id="IPR016193">
    <property type="entry name" value="Cytidine_deaminase-like"/>
</dbReference>
<dbReference type="EMBL" id="CP034550">
    <property type="protein sequence ID" value="QFZ17070.1"/>
    <property type="molecule type" value="Genomic_DNA"/>
</dbReference>
<gene>
    <name evidence="6" type="ORF">EKG83_05925</name>
</gene>
<proteinExistence type="inferred from homology"/>
<dbReference type="SUPFAM" id="SSF53927">
    <property type="entry name" value="Cytidine deaminase-like"/>
    <property type="match status" value="1"/>
</dbReference>
<accession>A0A5Q0GU93</accession>
<dbReference type="Gene3D" id="3.40.140.10">
    <property type="entry name" value="Cytidine Deaminase, domain 2"/>
    <property type="match status" value="1"/>
</dbReference>
<dbReference type="OrthoDB" id="9795347at2"/>
<dbReference type="InterPro" id="IPR050202">
    <property type="entry name" value="Cyt/Deoxycyt_deaminase"/>
</dbReference>
<dbReference type="AlphaFoldDB" id="A0A5Q0GU93"/>
<evidence type="ECO:0000256" key="2">
    <source>
        <dbReference type="ARBA" id="ARBA00022723"/>
    </source>
</evidence>
<dbReference type="GO" id="GO:0072527">
    <property type="term" value="P:pyrimidine-containing compound metabolic process"/>
    <property type="evidence" value="ECO:0007669"/>
    <property type="project" value="UniProtKB-ARBA"/>
</dbReference>
<sequence length="138" mass="14816">MLPTDAERELLATALRTARARTRWRHHNAAAAGRAPDGRVFTGLNVFHFAGGPCAELVVLGAAAAEGVYELESVVAVDATGVIVPCGRCRQVLSDLVPGVRVLVAEDEVVGVGDLLPRAYRWAEHLAALEQRRRDPRG</sequence>
<dbReference type="CDD" id="cd01283">
    <property type="entry name" value="cytidine_deaminase"/>
    <property type="match status" value="1"/>
</dbReference>
<dbReference type="InterPro" id="IPR016192">
    <property type="entry name" value="APOBEC/CMP_deaminase_Zn-bd"/>
</dbReference>
<organism evidence="6 7">
    <name type="scientific">Saccharothrix syringae</name>
    <name type="common">Nocardiopsis syringae</name>
    <dbReference type="NCBI Taxonomy" id="103733"/>
    <lineage>
        <taxon>Bacteria</taxon>
        <taxon>Bacillati</taxon>
        <taxon>Actinomycetota</taxon>
        <taxon>Actinomycetes</taxon>
        <taxon>Pseudonocardiales</taxon>
        <taxon>Pseudonocardiaceae</taxon>
        <taxon>Saccharothrix</taxon>
    </lineage>
</organism>
<name>A0A5Q0GU93_SACSY</name>